<dbReference type="InterPro" id="IPR001594">
    <property type="entry name" value="Palmitoyltrfase_DHHC"/>
</dbReference>
<feature type="transmembrane region" description="Helical" evidence="8">
    <location>
        <begin position="44"/>
        <end position="63"/>
    </location>
</feature>
<accession>A2DWL0</accession>
<dbReference type="InParanoid" id="A2DWL0"/>
<feature type="transmembrane region" description="Helical" evidence="8">
    <location>
        <begin position="143"/>
        <end position="164"/>
    </location>
</feature>
<keyword evidence="6 8" id="KW-0012">Acyltransferase</keyword>
<dbReference type="RefSeq" id="XP_001327418.1">
    <property type="nucleotide sequence ID" value="XM_001327383.1"/>
</dbReference>
<dbReference type="GO" id="GO:0019706">
    <property type="term" value="F:protein-cysteine S-palmitoyltransferase activity"/>
    <property type="evidence" value="ECO:0000318"/>
    <property type="project" value="GO_Central"/>
</dbReference>
<evidence type="ECO:0000256" key="7">
    <source>
        <dbReference type="ARBA" id="ARBA00038298"/>
    </source>
</evidence>
<reference evidence="10" key="2">
    <citation type="journal article" date="2007" name="Science">
        <title>Draft genome sequence of the sexually transmitted pathogen Trichomonas vaginalis.</title>
        <authorList>
            <person name="Carlton J.M."/>
            <person name="Hirt R.P."/>
            <person name="Silva J.C."/>
            <person name="Delcher A.L."/>
            <person name="Schatz M."/>
            <person name="Zhao Q."/>
            <person name="Wortman J.R."/>
            <person name="Bidwell S.L."/>
            <person name="Alsmark U.C.M."/>
            <person name="Besteiro S."/>
            <person name="Sicheritz-Ponten T."/>
            <person name="Noel C.J."/>
            <person name="Dacks J.B."/>
            <person name="Foster P.G."/>
            <person name="Simillion C."/>
            <person name="Van de Peer Y."/>
            <person name="Miranda-Saavedra D."/>
            <person name="Barton G.J."/>
            <person name="Westrop G.D."/>
            <person name="Mueller S."/>
            <person name="Dessi D."/>
            <person name="Fiori P.L."/>
            <person name="Ren Q."/>
            <person name="Paulsen I."/>
            <person name="Zhang H."/>
            <person name="Bastida-Corcuera F.D."/>
            <person name="Simoes-Barbosa A."/>
            <person name="Brown M.T."/>
            <person name="Hayes R.D."/>
            <person name="Mukherjee M."/>
            <person name="Okumura C.Y."/>
            <person name="Schneider R."/>
            <person name="Smith A.J."/>
            <person name="Vanacova S."/>
            <person name="Villalvazo M."/>
            <person name="Haas B.J."/>
            <person name="Pertea M."/>
            <person name="Feldblyum T.V."/>
            <person name="Utterback T.R."/>
            <person name="Shu C.L."/>
            <person name="Osoegawa K."/>
            <person name="de Jong P.J."/>
            <person name="Hrdy I."/>
            <person name="Horvathova L."/>
            <person name="Zubacova Z."/>
            <person name="Dolezal P."/>
            <person name="Malik S.B."/>
            <person name="Logsdon J.M. Jr."/>
            <person name="Henze K."/>
            <person name="Gupta A."/>
            <person name="Wang C.C."/>
            <person name="Dunne R.L."/>
            <person name="Upcroft J.A."/>
            <person name="Upcroft P."/>
            <person name="White O."/>
            <person name="Salzberg S.L."/>
            <person name="Tang P."/>
            <person name="Chiu C.-H."/>
            <person name="Lee Y.-S."/>
            <person name="Embley T.M."/>
            <person name="Coombs G.H."/>
            <person name="Mottram J.C."/>
            <person name="Tachezy J."/>
            <person name="Fraser-Liggett C.M."/>
            <person name="Johnson P.J."/>
        </authorList>
    </citation>
    <scope>NUCLEOTIDE SEQUENCE [LARGE SCALE GENOMIC DNA]</scope>
    <source>
        <strain evidence="10">G3</strain>
    </source>
</reference>
<comment type="similarity">
    <text evidence="7">Belongs to the DHHC palmitoyltransferase family. PFA5 subfamily.</text>
</comment>
<dbReference type="InterPro" id="IPR039859">
    <property type="entry name" value="PFA4/ZDH16/20/ERF2-like"/>
</dbReference>
<evidence type="ECO:0000256" key="1">
    <source>
        <dbReference type="ARBA" id="ARBA00004141"/>
    </source>
</evidence>
<dbReference type="GO" id="GO:0005783">
    <property type="term" value="C:endoplasmic reticulum"/>
    <property type="evidence" value="ECO:0000318"/>
    <property type="project" value="GO_Central"/>
</dbReference>
<proteinExistence type="inferred from homology"/>
<comment type="subcellular location">
    <subcellularLocation>
        <location evidence="1">Membrane</location>
        <topology evidence="1">Multi-pass membrane protein</topology>
    </subcellularLocation>
</comment>
<dbReference type="GO" id="GO:0016020">
    <property type="term" value="C:membrane"/>
    <property type="evidence" value="ECO:0007669"/>
    <property type="project" value="UniProtKB-SubCell"/>
</dbReference>
<dbReference type="AlphaFoldDB" id="A2DWL0"/>
<protein>
    <recommendedName>
        <fullName evidence="8">Palmitoyltransferase</fullName>
        <ecNumber evidence="8">2.3.1.225</ecNumber>
    </recommendedName>
</protein>
<dbReference type="OrthoDB" id="331948at2759"/>
<evidence type="ECO:0000313" key="11">
    <source>
        <dbReference type="Proteomes" id="UP000001542"/>
    </source>
</evidence>
<dbReference type="EMBL" id="DS113259">
    <property type="protein sequence ID" value="EAY15195.1"/>
    <property type="molecule type" value="Genomic_DNA"/>
</dbReference>
<feature type="domain" description="Palmitoyltransferase DHHC" evidence="9">
    <location>
        <begin position="97"/>
        <end position="210"/>
    </location>
</feature>
<evidence type="ECO:0000256" key="6">
    <source>
        <dbReference type="ARBA" id="ARBA00023315"/>
    </source>
</evidence>
<dbReference type="STRING" id="5722.A2DWL0"/>
<dbReference type="VEuPathDB" id="TrichDB:TVAG_201890"/>
<feature type="transmembrane region" description="Helical" evidence="8">
    <location>
        <begin position="176"/>
        <end position="202"/>
    </location>
</feature>
<organism evidence="10 11">
    <name type="scientific">Trichomonas vaginalis (strain ATCC PRA-98 / G3)</name>
    <dbReference type="NCBI Taxonomy" id="412133"/>
    <lineage>
        <taxon>Eukaryota</taxon>
        <taxon>Metamonada</taxon>
        <taxon>Parabasalia</taxon>
        <taxon>Trichomonadida</taxon>
        <taxon>Trichomonadidae</taxon>
        <taxon>Trichomonas</taxon>
    </lineage>
</organism>
<comment type="catalytic activity">
    <reaction evidence="8">
        <text>L-cysteinyl-[protein] + hexadecanoyl-CoA = S-hexadecanoyl-L-cysteinyl-[protein] + CoA</text>
        <dbReference type="Rhea" id="RHEA:36683"/>
        <dbReference type="Rhea" id="RHEA-COMP:10131"/>
        <dbReference type="Rhea" id="RHEA-COMP:11032"/>
        <dbReference type="ChEBI" id="CHEBI:29950"/>
        <dbReference type="ChEBI" id="CHEBI:57287"/>
        <dbReference type="ChEBI" id="CHEBI:57379"/>
        <dbReference type="ChEBI" id="CHEBI:74151"/>
        <dbReference type="EC" id="2.3.1.225"/>
    </reaction>
</comment>
<keyword evidence="5 8" id="KW-0472">Membrane</keyword>
<dbReference type="PANTHER" id="PTHR22883">
    <property type="entry name" value="ZINC FINGER DHHC DOMAIN CONTAINING PROTEIN"/>
    <property type="match status" value="1"/>
</dbReference>
<dbReference type="FunCoup" id="A2DWL0">
    <property type="interactions" value="211"/>
</dbReference>
<evidence type="ECO:0000256" key="4">
    <source>
        <dbReference type="ARBA" id="ARBA00022989"/>
    </source>
</evidence>
<evidence type="ECO:0000256" key="5">
    <source>
        <dbReference type="ARBA" id="ARBA00023136"/>
    </source>
</evidence>
<dbReference type="EC" id="2.3.1.225" evidence="8"/>
<dbReference type="eggNOG" id="KOG1312">
    <property type="taxonomic scope" value="Eukaryota"/>
</dbReference>
<keyword evidence="4 8" id="KW-1133">Transmembrane helix</keyword>
<evidence type="ECO:0000259" key="9">
    <source>
        <dbReference type="Pfam" id="PF01529"/>
    </source>
</evidence>
<evidence type="ECO:0000313" key="10">
    <source>
        <dbReference type="EMBL" id="EAY15195.1"/>
    </source>
</evidence>
<dbReference type="GO" id="GO:0005794">
    <property type="term" value="C:Golgi apparatus"/>
    <property type="evidence" value="ECO:0000318"/>
    <property type="project" value="GO_Central"/>
</dbReference>
<keyword evidence="11" id="KW-1185">Reference proteome</keyword>
<comment type="domain">
    <text evidence="8">The DHHC domain is required for palmitoyltransferase activity.</text>
</comment>
<dbReference type="GO" id="GO:0006612">
    <property type="term" value="P:protein targeting to membrane"/>
    <property type="evidence" value="ECO:0000318"/>
    <property type="project" value="GO_Central"/>
</dbReference>
<dbReference type="Proteomes" id="UP000001542">
    <property type="component" value="Unassembled WGS sequence"/>
</dbReference>
<evidence type="ECO:0000256" key="3">
    <source>
        <dbReference type="ARBA" id="ARBA00022692"/>
    </source>
</evidence>
<evidence type="ECO:0000256" key="8">
    <source>
        <dbReference type="RuleBase" id="RU079119"/>
    </source>
</evidence>
<keyword evidence="2 8" id="KW-0808">Transferase</keyword>
<dbReference type="VEuPathDB" id="TrichDB:TVAGG3_0201910"/>
<keyword evidence="3 8" id="KW-0812">Transmembrane</keyword>
<dbReference type="Pfam" id="PF01529">
    <property type="entry name" value="DHHC"/>
    <property type="match status" value="1"/>
</dbReference>
<name>A2DWL0_TRIV3</name>
<sequence length="256" mass="28955">MSSKDQCYKVFSNGLIISIGTLLALATLFKSIPDIYTYYSSHIHYIHVAILALTYFMWIWSWLTAAYGDPGYIKTDLQERGLLKQIQRGDIPKNLQHLKICSKCGLPMPKGSVHCDDCKTCVLRNDHHCGVIVNCVADRNFKAFVLGFFYAGLLSTVCGIYSIISCVITKENSDISIISLITGVYGLVIAVMMFCFTGIFLCTNFNETQKGQISLSDYVSSFGQHIYQYFIPLQRKSTKLAWPDVEWEFDEPLMLL</sequence>
<dbReference type="PROSITE" id="PS50216">
    <property type="entry name" value="DHHC"/>
    <property type="match status" value="1"/>
</dbReference>
<dbReference type="PANTHER" id="PTHR22883:SF23">
    <property type="entry name" value="PALMITOYLTRANSFERASE ZDHHC6"/>
    <property type="match status" value="1"/>
</dbReference>
<feature type="transmembrane region" description="Helical" evidence="8">
    <location>
        <begin position="12"/>
        <end position="32"/>
    </location>
</feature>
<evidence type="ECO:0000256" key="2">
    <source>
        <dbReference type="ARBA" id="ARBA00022679"/>
    </source>
</evidence>
<reference evidence="10" key="1">
    <citation type="submission" date="2006-10" db="EMBL/GenBank/DDBJ databases">
        <authorList>
            <person name="Amadeo P."/>
            <person name="Zhao Q."/>
            <person name="Wortman J."/>
            <person name="Fraser-Liggett C."/>
            <person name="Carlton J."/>
        </authorList>
    </citation>
    <scope>NUCLEOTIDE SEQUENCE</scope>
    <source>
        <strain evidence="10">G3</strain>
    </source>
</reference>
<dbReference type="KEGG" id="tva:4773196"/>
<gene>
    <name evidence="10" type="ORF">TVAG_201890</name>
</gene>